<dbReference type="AlphaFoldDB" id="A0A5J5EQP5"/>
<dbReference type="EMBL" id="VXIS01000179">
    <property type="protein sequence ID" value="KAA8898781.1"/>
    <property type="molecule type" value="Genomic_DNA"/>
</dbReference>
<dbReference type="Proteomes" id="UP000326924">
    <property type="component" value="Unassembled WGS sequence"/>
</dbReference>
<protein>
    <submittedName>
        <fullName evidence="2">Uncharacterized protein</fullName>
    </submittedName>
</protein>
<organism evidence="2 3">
    <name type="scientific">Sphaerosporella brunnea</name>
    <dbReference type="NCBI Taxonomy" id="1250544"/>
    <lineage>
        <taxon>Eukaryota</taxon>
        <taxon>Fungi</taxon>
        <taxon>Dikarya</taxon>
        <taxon>Ascomycota</taxon>
        <taxon>Pezizomycotina</taxon>
        <taxon>Pezizomycetes</taxon>
        <taxon>Pezizales</taxon>
        <taxon>Pyronemataceae</taxon>
        <taxon>Sphaerosporella</taxon>
    </lineage>
</organism>
<evidence type="ECO:0000313" key="2">
    <source>
        <dbReference type="EMBL" id="KAA8898781.1"/>
    </source>
</evidence>
<reference evidence="2 3" key="1">
    <citation type="submission" date="2019-09" db="EMBL/GenBank/DDBJ databases">
        <title>Draft genome of the ectomycorrhizal ascomycete Sphaerosporella brunnea.</title>
        <authorList>
            <consortium name="DOE Joint Genome Institute"/>
            <person name="Benucci G.M."/>
            <person name="Marozzi G."/>
            <person name="Antonielli L."/>
            <person name="Sanchez S."/>
            <person name="Marco P."/>
            <person name="Wang X."/>
            <person name="Falini L.B."/>
            <person name="Barry K."/>
            <person name="Haridas S."/>
            <person name="Lipzen A."/>
            <person name="Labutti K."/>
            <person name="Grigoriev I.V."/>
            <person name="Murat C."/>
            <person name="Martin F."/>
            <person name="Albertini E."/>
            <person name="Donnini D."/>
            <person name="Bonito G."/>
        </authorList>
    </citation>
    <scope>NUCLEOTIDE SEQUENCE [LARGE SCALE GENOMIC DNA]</scope>
    <source>
        <strain evidence="2 3">Sb_GMNB300</strain>
    </source>
</reference>
<evidence type="ECO:0000313" key="3">
    <source>
        <dbReference type="Proteomes" id="UP000326924"/>
    </source>
</evidence>
<sequence>MTVGVSVGDVIAAVTLAAQLWTCCFSKVGNAQIAYTRYGEQISGLRDSLYSLWQILSEHENRLRAQRGQQFKVDSVDLNALAIIIGDFEGTLKRTNKLMEKYAIFKKDPNCPHPRGYVTRIRWSIDAEAEVLKLTQECSFHMVKIQFVMEPLKLKLQMDLGEQIQETRDELVERLQRIEGLLRPTPHSSNLAELPAGLNIVAGLPEAPEQTQVDTQDDTQGGGNVQHLLGRRLGDRFEDKLRYHPKFGDIPIEEWTEAAAWWIKMGTAPLREQAMFGLATVPADLYINLLKAAWLLSRCEESLVYRRLERNSLWRIHICGLTQTIEGELRGITERGLSIPDEEALLRLPESCFTIWLKYAETETVTGTRDERPGEEKILELTLETTLNPDRFAKELLIFRKDEGTLRVCITTEDFSDGSRSSEVFIMKPAEAQLLALYITQYNPFQSQPPLNVIMNNQHQSGELSFKSIKDLKAFQRAIVGAQVIFDQPGSRSLLCAPTFVSALEGTNVRVQIWLDKPLSKLSPPSASPNPDASPDGFQGSPFSPALDSISTFSAPPPTPIPTMTRTMTSVTSYSTSSSCSSSGSGLTREVIEFRVPTAPRLMVYFKARNQWKILQILMEDALIIKPKHCCGNHMKRLFAGPGETCCRRTVLEARKGNVEGLLFSPKKDEPECSLDVLQAGLARAKKNGDKMAFKYITIEFLDETEKMRFNRAFDEAKKLGKAHTARVNVQMREAKKQAFVANFGRGGSISRVSTWATSDGGASVGRTSLV</sequence>
<dbReference type="InParanoid" id="A0A5J5EQP5"/>
<dbReference type="OrthoDB" id="5400409at2759"/>
<feature type="compositionally biased region" description="Low complexity" evidence="1">
    <location>
        <begin position="522"/>
        <end position="536"/>
    </location>
</feature>
<gene>
    <name evidence="2" type="ORF">FN846DRAFT_909961</name>
</gene>
<proteinExistence type="predicted"/>
<evidence type="ECO:0000256" key="1">
    <source>
        <dbReference type="SAM" id="MobiDB-lite"/>
    </source>
</evidence>
<accession>A0A5J5EQP5</accession>
<comment type="caution">
    <text evidence="2">The sequence shown here is derived from an EMBL/GenBank/DDBJ whole genome shotgun (WGS) entry which is preliminary data.</text>
</comment>
<feature type="region of interest" description="Disordered" evidence="1">
    <location>
        <begin position="522"/>
        <end position="541"/>
    </location>
</feature>
<name>A0A5J5EQP5_9PEZI</name>
<keyword evidence="3" id="KW-1185">Reference proteome</keyword>